<proteinExistence type="predicted"/>
<evidence type="ECO:0008006" key="3">
    <source>
        <dbReference type="Google" id="ProtNLM"/>
    </source>
</evidence>
<reference evidence="1 2" key="1">
    <citation type="submission" date="2018-03" db="EMBL/GenBank/DDBJ databases">
        <title>Whole genome sequencing of Histamine producing bacteria.</title>
        <authorList>
            <person name="Butler K."/>
        </authorList>
    </citation>
    <scope>NUCLEOTIDE SEQUENCE [LARGE SCALE GENOMIC DNA]</scope>
    <source>
        <strain evidence="1 2">ATCC 19614</strain>
    </source>
</reference>
<dbReference type="AlphaFoldDB" id="A0A2T3LEV2"/>
<dbReference type="EMBL" id="PYOC01000001">
    <property type="protein sequence ID" value="PSV49910.1"/>
    <property type="molecule type" value="Genomic_DNA"/>
</dbReference>
<organism evidence="1 2">
    <name type="scientific">Photobacterium indicum</name>
    <dbReference type="NCBI Taxonomy" id="81447"/>
    <lineage>
        <taxon>Bacteria</taxon>
        <taxon>Pseudomonadati</taxon>
        <taxon>Pseudomonadota</taxon>
        <taxon>Gammaproteobacteria</taxon>
        <taxon>Vibrionales</taxon>
        <taxon>Vibrionaceae</taxon>
        <taxon>Photobacterium</taxon>
    </lineage>
</organism>
<comment type="caution">
    <text evidence="1">The sequence shown here is derived from an EMBL/GenBank/DDBJ whole genome shotgun (WGS) entry which is preliminary data.</text>
</comment>
<protein>
    <recommendedName>
        <fullName evidence="3">Wadjet protein JetD C-terminal domain-containing protein</fullName>
    </recommendedName>
</protein>
<sequence>MSRINLYLKKIDAGSPVNLNTFHQILPKQYQHRLHDLFAIEKVSKFKWHLTPKNLSIYEQLKAESVAPTSRVDAAKRGNSHLVRVDFAPLLLRTAHNGELTTVVFCKDQQHETENLEKTGKVNSLLVIENRALFFQLQQTFEALNYMTNDHWDIKDWDVAMGEGNGAANQLFMPFYQRYERCAFLLDYDLGGLTTYSGIERQCPNTNFVLPDNAALLKECFLLSPESDNRLASAIKTAEKYNFLPLVTLFRHTKQFMEQEMLLTLNHGDNE</sequence>
<dbReference type="Proteomes" id="UP000241803">
    <property type="component" value="Unassembled WGS sequence"/>
</dbReference>
<evidence type="ECO:0000313" key="2">
    <source>
        <dbReference type="Proteomes" id="UP000241803"/>
    </source>
</evidence>
<accession>A0A2T3LEV2</accession>
<keyword evidence="2" id="KW-1185">Reference proteome</keyword>
<name>A0A2T3LEV2_9GAMM</name>
<dbReference type="RefSeq" id="WP_107252507.1">
    <property type="nucleotide sequence ID" value="NZ_PYOC01000001.1"/>
</dbReference>
<evidence type="ECO:0000313" key="1">
    <source>
        <dbReference type="EMBL" id="PSV49910.1"/>
    </source>
</evidence>
<gene>
    <name evidence="1" type="ORF">C9J47_05005</name>
</gene>